<dbReference type="AlphaFoldDB" id="A0A0A2F3X6"/>
<evidence type="ECO:0000259" key="1">
    <source>
        <dbReference type="Pfam" id="PF01370"/>
    </source>
</evidence>
<dbReference type="SUPFAM" id="SSF51735">
    <property type="entry name" value="NAD(P)-binding Rossmann-fold domains"/>
    <property type="match status" value="1"/>
</dbReference>
<organism evidence="2 3">
    <name type="scientific">Porphyromonas gulae</name>
    <dbReference type="NCBI Taxonomy" id="111105"/>
    <lineage>
        <taxon>Bacteria</taxon>
        <taxon>Pseudomonadati</taxon>
        <taxon>Bacteroidota</taxon>
        <taxon>Bacteroidia</taxon>
        <taxon>Bacteroidales</taxon>
        <taxon>Porphyromonadaceae</taxon>
        <taxon>Porphyromonas</taxon>
    </lineage>
</organism>
<name>A0A0A2F3X6_9PORP</name>
<reference evidence="2 3" key="1">
    <citation type="submission" date="2014-08" db="EMBL/GenBank/DDBJ databases">
        <title>Porphyromonas gulae strain:COT-052_OH1451 Genome sequencing.</title>
        <authorList>
            <person name="Wallis C."/>
            <person name="Deusch O."/>
            <person name="O'Flynn C."/>
            <person name="Davis I."/>
            <person name="Jospin G."/>
            <person name="Darling A.E."/>
            <person name="Coil D.A."/>
            <person name="Alexiev A."/>
            <person name="Horsfall A."/>
            <person name="Kirkwood N."/>
            <person name="Harris S."/>
            <person name="Eisen J.A."/>
        </authorList>
    </citation>
    <scope>NUCLEOTIDE SEQUENCE [LARGE SCALE GENOMIC DNA]</scope>
    <source>
        <strain evidence="3">COT-052 OH1451</strain>
    </source>
</reference>
<dbReference type="RefSeq" id="WP_039421734.1">
    <property type="nucleotide sequence ID" value="NZ_JRAI01000066.1"/>
</dbReference>
<dbReference type="Gene3D" id="3.40.50.720">
    <property type="entry name" value="NAD(P)-binding Rossmann-like Domain"/>
    <property type="match status" value="1"/>
</dbReference>
<sequence length="339" mass="37865">MGDKRVLITGATGFIGGYLVKEALRRQYEVWAAVRPHSDRSRLTDSRIRFVEINYHDPSDIARLADETAPEGESAWHLVIHNAGITKARDTSLFREINAEQTKRFLIGLQGAKHCPERFVLMSSMGSYGAPPDDCQPLSSSSVPDPTTAYGESKLLAEQYVQTFAKIPYTIIQPTGVYGPHDQDYLMAIRSVDQGFDFSTGSTPQTLTFIYAEDLASAVFTAAEHPDAAGQKYIVSDGKEYTDIEFGRMIQRLLGRKNVCHLRIPLPLVKTACYIGQKWADLSGTLTPLNLDKYAIIAQRNWRCDSSPIRAIGFSPRYNLEQGLAETIRWARATGKIRR</sequence>
<dbReference type="Proteomes" id="UP000030130">
    <property type="component" value="Unassembled WGS sequence"/>
</dbReference>
<protein>
    <submittedName>
        <fullName evidence="2">Epimerase</fullName>
    </submittedName>
</protein>
<accession>A0A0A2F3X6</accession>
<dbReference type="Pfam" id="PF01370">
    <property type="entry name" value="Epimerase"/>
    <property type="match status" value="1"/>
</dbReference>
<evidence type="ECO:0000313" key="2">
    <source>
        <dbReference type="EMBL" id="KGN84727.1"/>
    </source>
</evidence>
<dbReference type="OrthoDB" id="1490291at2"/>
<dbReference type="InterPro" id="IPR036291">
    <property type="entry name" value="NAD(P)-bd_dom_sf"/>
</dbReference>
<dbReference type="STRING" id="111105.HR09_01115"/>
<proteinExistence type="predicted"/>
<dbReference type="InterPro" id="IPR050177">
    <property type="entry name" value="Lipid_A_modif_metabolic_enz"/>
</dbReference>
<dbReference type="eggNOG" id="COG0451">
    <property type="taxonomic scope" value="Bacteria"/>
</dbReference>
<gene>
    <name evidence="2" type="ORF">HR08_08445</name>
</gene>
<dbReference type="InterPro" id="IPR001509">
    <property type="entry name" value="Epimerase_deHydtase"/>
</dbReference>
<comment type="caution">
    <text evidence="2">The sequence shown here is derived from an EMBL/GenBank/DDBJ whole genome shotgun (WGS) entry which is preliminary data.</text>
</comment>
<dbReference type="PANTHER" id="PTHR43245:SF58">
    <property type="entry name" value="BLL5923 PROTEIN"/>
    <property type="match status" value="1"/>
</dbReference>
<dbReference type="PANTHER" id="PTHR43245">
    <property type="entry name" value="BIFUNCTIONAL POLYMYXIN RESISTANCE PROTEIN ARNA"/>
    <property type="match status" value="1"/>
</dbReference>
<evidence type="ECO:0000313" key="3">
    <source>
        <dbReference type="Proteomes" id="UP000030130"/>
    </source>
</evidence>
<feature type="domain" description="NAD-dependent epimerase/dehydratase" evidence="1">
    <location>
        <begin position="6"/>
        <end position="232"/>
    </location>
</feature>
<dbReference type="EMBL" id="JRAI01000066">
    <property type="protein sequence ID" value="KGN84727.1"/>
    <property type="molecule type" value="Genomic_DNA"/>
</dbReference>